<dbReference type="RefSeq" id="WP_257445010.1">
    <property type="nucleotide sequence ID" value="NZ_JANIPJ010000005.1"/>
</dbReference>
<organism evidence="1 2">
    <name type="scientific">Paenibacillus soyae</name>
    <dbReference type="NCBI Taxonomy" id="2969249"/>
    <lineage>
        <taxon>Bacteria</taxon>
        <taxon>Bacillati</taxon>
        <taxon>Bacillota</taxon>
        <taxon>Bacilli</taxon>
        <taxon>Bacillales</taxon>
        <taxon>Paenibacillaceae</taxon>
        <taxon>Paenibacillus</taxon>
    </lineage>
</organism>
<dbReference type="Proteomes" id="UP001141950">
    <property type="component" value="Unassembled WGS sequence"/>
</dbReference>
<name>A0A9X2MV86_9BACL</name>
<protein>
    <recommendedName>
        <fullName evidence="3">Polymer-forming cytoskeletal protein</fullName>
    </recommendedName>
</protein>
<sequence length="223" mass="23644">MAAELTRHLRLVGESETAGGEFGRLRITGDATFVGDVDCDKLSITGTVRVKGSLAFSDMTLTGNAEVHSSLRGGSIRGLGELHVAGHLRAGTLRISGHLDAGGAVEADRIDLRGGLTAKSMVNADEVAIRLYGPSIAKEVVGEQVSIRRSRGMMLKGLFQPGKLGGMAAELIEGDRVYLEHTRAQVVRGTSVKLGPGCDIGRVEYRGTLEKHAKSKVDAELRI</sequence>
<accession>A0A9X2MV86</accession>
<dbReference type="AlphaFoldDB" id="A0A9X2MV86"/>
<dbReference type="EMBL" id="JANIPJ010000005">
    <property type="protein sequence ID" value="MCR2804177.1"/>
    <property type="molecule type" value="Genomic_DNA"/>
</dbReference>
<gene>
    <name evidence="1" type="ORF">NQZ67_09825</name>
</gene>
<proteinExistence type="predicted"/>
<evidence type="ECO:0000313" key="1">
    <source>
        <dbReference type="EMBL" id="MCR2804177.1"/>
    </source>
</evidence>
<comment type="caution">
    <text evidence="1">The sequence shown here is derived from an EMBL/GenBank/DDBJ whole genome shotgun (WGS) entry which is preliminary data.</text>
</comment>
<evidence type="ECO:0000313" key="2">
    <source>
        <dbReference type="Proteomes" id="UP001141950"/>
    </source>
</evidence>
<evidence type="ECO:0008006" key="3">
    <source>
        <dbReference type="Google" id="ProtNLM"/>
    </source>
</evidence>
<keyword evidence="2" id="KW-1185">Reference proteome</keyword>
<reference evidence="1" key="1">
    <citation type="submission" date="2022-08" db="EMBL/GenBank/DDBJ databases">
        <title>The genomic sequence of strain Paenibacillus sp. SCIV0701.</title>
        <authorList>
            <person name="Zhao H."/>
        </authorList>
    </citation>
    <scope>NUCLEOTIDE SEQUENCE</scope>
    <source>
        <strain evidence="1">SCIV0701</strain>
    </source>
</reference>